<sequence>MSGLSLWPDRAGEHGSPADCRCHQRGHGVFPLFGSPAFPPAPRGRTPG</sequence>
<dbReference type="EMBL" id="CP025189">
    <property type="protein sequence ID" value="AWV21224.1"/>
    <property type="molecule type" value="Genomic_DNA"/>
</dbReference>
<reference evidence="1" key="1">
    <citation type="submission" date="2017-12" db="EMBL/GenBank/DDBJ databases">
        <authorList>
            <person name="Martens C."/>
            <person name="Dahlstrom E."/>
            <person name="Barbian K."/>
            <person name="Sykora L."/>
            <person name="Ricklefs S."/>
            <person name="Bruno D."/>
            <person name="Anzick I."/>
            <person name="Myles I."/>
            <person name="Datta S.K."/>
        </authorList>
    </citation>
    <scope>NUCLEOTIDE SEQUENCE</scope>
    <source>
        <strain evidence="1">AD2</strain>
    </source>
</reference>
<name>A0A4Y1MUT5_9PROT</name>
<accession>A0A4Y1MUT5</accession>
<evidence type="ECO:0000313" key="1">
    <source>
        <dbReference type="EMBL" id="AWV21224.1"/>
    </source>
</evidence>
<protein>
    <submittedName>
        <fullName evidence="1">Uncharacterized protein</fullName>
    </submittedName>
</protein>
<organism evidence="1">
    <name type="scientific">Roseomonas mucosa</name>
    <dbReference type="NCBI Taxonomy" id="207340"/>
    <lineage>
        <taxon>Bacteria</taxon>
        <taxon>Pseudomonadati</taxon>
        <taxon>Pseudomonadota</taxon>
        <taxon>Alphaproteobacteria</taxon>
        <taxon>Acetobacterales</taxon>
        <taxon>Roseomonadaceae</taxon>
        <taxon>Roseomonas</taxon>
    </lineage>
</organism>
<gene>
    <name evidence="1" type="ORF">RADP37_03994</name>
</gene>
<proteinExistence type="predicted"/>
<dbReference type="AlphaFoldDB" id="A0A4Y1MUT5"/>